<evidence type="ECO:0000313" key="5">
    <source>
        <dbReference type="EMBL" id="CUU44150.1"/>
    </source>
</evidence>
<dbReference type="GO" id="GO:0004821">
    <property type="term" value="F:histidine-tRNA ligase activity"/>
    <property type="evidence" value="ECO:0007669"/>
    <property type="project" value="UniProtKB-EC"/>
</dbReference>
<keyword evidence="4" id="KW-0328">Glycosyltransferase</keyword>
<name>A0A0H5B8H7_BLAVI</name>
<dbReference type="GO" id="GO:0000105">
    <property type="term" value="P:L-histidine biosynthetic process"/>
    <property type="evidence" value="ECO:0007669"/>
    <property type="project" value="UniProtKB-KW"/>
</dbReference>
<proteinExistence type="predicted"/>
<feature type="binding site" evidence="2">
    <location>
        <position position="319"/>
    </location>
    <ligand>
        <name>L-histidine</name>
        <dbReference type="ChEBI" id="CHEBI:57595"/>
    </ligand>
</feature>
<evidence type="ECO:0000256" key="1">
    <source>
        <dbReference type="ARBA" id="ARBA00023102"/>
    </source>
</evidence>
<gene>
    <name evidence="5" type="primary">hisS_1</name>
    <name evidence="4" type="ORF">BV133_914</name>
    <name evidence="5" type="ORF">BVIRIDIS_31970</name>
</gene>
<evidence type="ECO:0000256" key="2">
    <source>
        <dbReference type="PIRSR" id="PIRSR001549-1"/>
    </source>
</evidence>
<feature type="binding site" evidence="2">
    <location>
        <position position="109"/>
    </location>
    <ligand>
        <name>L-histidine</name>
        <dbReference type="ChEBI" id="CHEBI:57595"/>
    </ligand>
</feature>
<dbReference type="Gene3D" id="3.30.930.10">
    <property type="entry name" value="Bira Bifunctional Protein, Domain 2"/>
    <property type="match status" value="1"/>
</dbReference>
<dbReference type="OrthoDB" id="9797914at2"/>
<reference evidence="5" key="2">
    <citation type="submission" date="2015-11" db="EMBL/GenBank/DDBJ databases">
        <authorList>
            <person name="Zhang Y."/>
            <person name="Guo Z."/>
        </authorList>
    </citation>
    <scope>NUCLEOTIDE SEQUENCE</scope>
    <source>
        <strain evidence="5">1</strain>
    </source>
</reference>
<feature type="domain" description="Class II Histidinyl-tRNA synthetase (HisRS)-like catalytic core" evidence="3">
    <location>
        <begin position="243"/>
        <end position="373"/>
    </location>
</feature>
<dbReference type="EMBL" id="AP014854">
    <property type="protein sequence ID" value="BAR98507.1"/>
    <property type="molecule type" value="Genomic_DNA"/>
</dbReference>
<dbReference type="PANTHER" id="PTHR43707:SF1">
    <property type="entry name" value="HISTIDINE--TRNA LIGASE, MITOCHONDRIAL-RELATED"/>
    <property type="match status" value="1"/>
</dbReference>
<feature type="binding site" evidence="2">
    <location>
        <begin position="323"/>
        <end position="324"/>
    </location>
    <ligand>
        <name>L-histidine</name>
        <dbReference type="ChEBI" id="CHEBI:57595"/>
    </ligand>
</feature>
<dbReference type="EMBL" id="LN907867">
    <property type="protein sequence ID" value="CUU44150.1"/>
    <property type="molecule type" value="Genomic_DNA"/>
</dbReference>
<dbReference type="PIRSF" id="PIRSF001549">
    <property type="entry name" value="His-tRNA_synth"/>
    <property type="match status" value="1"/>
</dbReference>
<dbReference type="NCBIfam" id="NF008953">
    <property type="entry name" value="PRK12295.1-6"/>
    <property type="match status" value="1"/>
</dbReference>
<evidence type="ECO:0000313" key="6">
    <source>
        <dbReference type="Proteomes" id="UP000065734"/>
    </source>
</evidence>
<protein>
    <submittedName>
        <fullName evidence="4">ATP phosphoribosyltransferase regulatory subunit</fullName>
    </submittedName>
    <submittedName>
        <fullName evidence="5">Histidine--tRNA ligase</fullName>
        <ecNumber evidence="5">6.1.1.21</ecNumber>
    </submittedName>
</protein>
<dbReference type="SUPFAM" id="SSF55681">
    <property type="entry name" value="Class II aaRS and biotin synthetases"/>
    <property type="match status" value="1"/>
</dbReference>
<reference evidence="4" key="1">
    <citation type="journal article" date="2015" name="Genome Announc.">
        <title>Complete Genome Sequence of the Bacteriochlorophyll b-Producing Photosynthetic Bacterium Blastochloris viridis.</title>
        <authorList>
            <person name="Tsukatani Y."/>
            <person name="Hirose Y."/>
            <person name="Harada J."/>
            <person name="Misawa N."/>
            <person name="Mori K."/>
            <person name="Inoue K."/>
            <person name="Tamiaki H."/>
        </authorList>
    </citation>
    <scope>NUCLEOTIDE SEQUENCE [LARGE SCALE GENOMIC DNA]</scope>
    <source>
        <strain evidence="4">DSM 133</strain>
    </source>
</reference>
<feature type="binding site" evidence="2">
    <location>
        <begin position="69"/>
        <end position="71"/>
    </location>
    <ligand>
        <name>L-histidine</name>
        <dbReference type="ChEBI" id="CHEBI:57595"/>
    </ligand>
</feature>
<dbReference type="InterPro" id="IPR045864">
    <property type="entry name" value="aa-tRNA-synth_II/BPL/LPL"/>
</dbReference>
<keyword evidence="6" id="KW-1185">Reference proteome</keyword>
<dbReference type="GO" id="GO:0005737">
    <property type="term" value="C:cytoplasm"/>
    <property type="evidence" value="ECO:0007669"/>
    <property type="project" value="InterPro"/>
</dbReference>
<feature type="binding site" evidence="2">
    <location>
        <position position="98"/>
    </location>
    <ligand>
        <name>L-histidine</name>
        <dbReference type="ChEBI" id="CHEBI:57595"/>
    </ligand>
</feature>
<dbReference type="GO" id="GO:0006427">
    <property type="term" value="P:histidyl-tRNA aminoacylation"/>
    <property type="evidence" value="ECO:0007669"/>
    <property type="project" value="TreeGrafter"/>
</dbReference>
<keyword evidence="1" id="KW-0368">Histidine biosynthesis</keyword>
<dbReference type="GO" id="GO:0016757">
    <property type="term" value="F:glycosyltransferase activity"/>
    <property type="evidence" value="ECO:0007669"/>
    <property type="project" value="UniProtKB-KW"/>
</dbReference>
<feature type="binding site" evidence="2">
    <location>
        <position position="113"/>
    </location>
    <ligand>
        <name>L-histidine</name>
        <dbReference type="ChEBI" id="CHEBI:57595"/>
    </ligand>
</feature>
<dbReference type="PANTHER" id="PTHR43707">
    <property type="entry name" value="HISTIDYL-TRNA SYNTHETASE"/>
    <property type="match status" value="1"/>
</dbReference>
<dbReference type="PATRIC" id="fig|1079.6.peg.434"/>
<dbReference type="Pfam" id="PF13393">
    <property type="entry name" value="tRNA-synt_His"/>
    <property type="match status" value="2"/>
</dbReference>
<dbReference type="InterPro" id="IPR004516">
    <property type="entry name" value="HisRS/HisZ"/>
</dbReference>
<feature type="domain" description="Class II Histidinyl-tRNA synthetase (HisRS)-like catalytic core" evidence="3">
    <location>
        <begin position="12"/>
        <end position="178"/>
    </location>
</feature>
<dbReference type="KEGG" id="bvr:BVIR_430"/>
<organism evidence="5 6">
    <name type="scientific">Blastochloris viridis</name>
    <name type="common">Rhodopseudomonas viridis</name>
    <dbReference type="NCBI Taxonomy" id="1079"/>
    <lineage>
        <taxon>Bacteria</taxon>
        <taxon>Pseudomonadati</taxon>
        <taxon>Pseudomonadota</taxon>
        <taxon>Alphaproteobacteria</taxon>
        <taxon>Hyphomicrobiales</taxon>
        <taxon>Blastochloridaceae</taxon>
        <taxon>Blastochloris</taxon>
    </lineage>
</organism>
<dbReference type="AlphaFoldDB" id="A0A0H5B8H7"/>
<dbReference type="STRING" id="1079.BVIR_430"/>
<dbReference type="EC" id="6.1.1.21" evidence="5"/>
<evidence type="ECO:0000259" key="3">
    <source>
        <dbReference type="Pfam" id="PF13393"/>
    </source>
</evidence>
<keyword evidence="4" id="KW-0808">Transferase</keyword>
<sequence length="380" mass="40275">MDGPISADEAGETPAQTLLTQFERAGYRYVAPAILQPADMVLDLAGEDMRRRIFLTTDAGGREWCLRPDLTIPVCRDHLAAGRGGGPVGYCYLGPVFRFRGEAPGEFLQAGIESLGRQDREAADAEVLALGCEAAGQFGIARPEILIGDRSLFAALIEALDLPPQWRRRLLKDFNRGGSLTDDLERIGSAQPSMPYAGVLAALAGQDPKAARAVVTDLLSIAGITTVGGRSAGEIAERFLEQAALGATAAMPAAALGVIEQFLQISGDPDEAADALRTLAREADIDLTPAIDAFEQRTGFFAAQGLEVSRMRFSTAFGRGLEYYSGFVFELHDPDGAEPGPLVAGGRYDELCTLLGSETKVAAVGLACWIDRLTKAGGLA</sequence>
<dbReference type="InterPro" id="IPR041715">
    <property type="entry name" value="HisRS-like_core"/>
</dbReference>
<evidence type="ECO:0000313" key="4">
    <source>
        <dbReference type="EMBL" id="BAR98507.1"/>
    </source>
</evidence>
<reference evidence="6" key="3">
    <citation type="journal article" date="2016" name="Genome Announc.">
        <title>Revised genome sequence of the purple photosynthetic bacterium Blastochloris viridis.</title>
        <authorList>
            <person name="Liu L.N."/>
            <person name="Faulkner M."/>
            <person name="Liu X."/>
            <person name="Huang F."/>
            <person name="Darby A.C."/>
            <person name="Hall N."/>
        </authorList>
    </citation>
    <scope>NUCLEOTIDE SEQUENCE [LARGE SCALE GENOMIC DNA]</scope>
    <source>
        <strain evidence="6">ATCC 19567 / DSM 133 / F</strain>
    </source>
</reference>
<keyword evidence="1" id="KW-0028">Amino-acid biosynthesis</keyword>
<accession>A0A0H5B8H7</accession>
<dbReference type="Proteomes" id="UP000065734">
    <property type="component" value="Chromosome I"/>
</dbReference>
<dbReference type="RefSeq" id="WP_055036225.1">
    <property type="nucleotide sequence ID" value="NZ_AP014854.2"/>
</dbReference>
<keyword evidence="5" id="KW-0436">Ligase</keyword>